<reference evidence="4" key="1">
    <citation type="journal article" date="2019" name="Int. J. Syst. Evol. Microbiol.">
        <title>The Global Catalogue of Microorganisms (GCM) 10K type strain sequencing project: providing services to taxonomists for standard genome sequencing and annotation.</title>
        <authorList>
            <consortium name="The Broad Institute Genomics Platform"/>
            <consortium name="The Broad Institute Genome Sequencing Center for Infectious Disease"/>
            <person name="Wu L."/>
            <person name="Ma J."/>
        </authorList>
    </citation>
    <scope>NUCLEOTIDE SEQUENCE [LARGE SCALE GENOMIC DNA]</scope>
    <source>
        <strain evidence="4">JCM 4733</strain>
    </source>
</reference>
<evidence type="ECO:0000313" key="4">
    <source>
        <dbReference type="Proteomes" id="UP000653644"/>
    </source>
</evidence>
<evidence type="ECO:0000256" key="2">
    <source>
        <dbReference type="SAM" id="Phobius"/>
    </source>
</evidence>
<feature type="compositionally biased region" description="Low complexity" evidence="1">
    <location>
        <begin position="140"/>
        <end position="155"/>
    </location>
</feature>
<proteinExistence type="predicted"/>
<feature type="compositionally biased region" description="Low complexity" evidence="1">
    <location>
        <begin position="258"/>
        <end position="267"/>
    </location>
</feature>
<feature type="transmembrane region" description="Helical" evidence="2">
    <location>
        <begin position="397"/>
        <end position="417"/>
    </location>
</feature>
<feature type="transmembrane region" description="Helical" evidence="2">
    <location>
        <begin position="215"/>
        <end position="240"/>
    </location>
</feature>
<protein>
    <recommendedName>
        <fullName evidence="5">Alkaline shock response membrane anchor protein AmaP</fullName>
    </recommendedName>
</protein>
<evidence type="ECO:0000256" key="1">
    <source>
        <dbReference type="SAM" id="MobiDB-lite"/>
    </source>
</evidence>
<organism evidence="3 4">
    <name type="scientific">Streptomyces canarius</name>
    <dbReference type="NCBI Taxonomy" id="285453"/>
    <lineage>
        <taxon>Bacteria</taxon>
        <taxon>Bacillati</taxon>
        <taxon>Actinomycetota</taxon>
        <taxon>Actinomycetes</taxon>
        <taxon>Kitasatosporales</taxon>
        <taxon>Streptomycetaceae</taxon>
        <taxon>Streptomyces</taxon>
    </lineage>
</organism>
<keyword evidence="4" id="KW-1185">Reference proteome</keyword>
<evidence type="ECO:0000313" key="3">
    <source>
        <dbReference type="EMBL" id="GHA11122.1"/>
    </source>
</evidence>
<feature type="transmembrane region" description="Helical" evidence="2">
    <location>
        <begin position="167"/>
        <end position="185"/>
    </location>
</feature>
<feature type="region of interest" description="Disordered" evidence="1">
    <location>
        <begin position="117"/>
        <end position="159"/>
    </location>
</feature>
<dbReference type="NCBIfam" id="NF033218">
    <property type="entry name" value="anchor_AmaP"/>
    <property type="match status" value="1"/>
</dbReference>
<keyword evidence="2" id="KW-1133">Transmembrane helix</keyword>
<comment type="caution">
    <text evidence="3">The sequence shown here is derived from an EMBL/GenBank/DDBJ whole genome shotgun (WGS) entry which is preliminary data.</text>
</comment>
<dbReference type="EMBL" id="BMVN01000004">
    <property type="protein sequence ID" value="GHA11122.1"/>
    <property type="molecule type" value="Genomic_DNA"/>
</dbReference>
<feature type="compositionally biased region" description="Low complexity" evidence="1">
    <location>
        <begin position="290"/>
        <end position="299"/>
    </location>
</feature>
<feature type="region of interest" description="Disordered" evidence="1">
    <location>
        <begin position="1"/>
        <end position="23"/>
    </location>
</feature>
<keyword evidence="2" id="KW-0472">Membrane</keyword>
<feature type="transmembrane region" description="Helical" evidence="2">
    <location>
        <begin position="345"/>
        <end position="368"/>
    </location>
</feature>
<evidence type="ECO:0008006" key="5">
    <source>
        <dbReference type="Google" id="ProtNLM"/>
    </source>
</evidence>
<feature type="compositionally biased region" description="Basic residues" evidence="1">
    <location>
        <begin position="300"/>
        <end position="310"/>
    </location>
</feature>
<feature type="region of interest" description="Disordered" evidence="1">
    <location>
        <begin position="257"/>
        <end position="332"/>
    </location>
</feature>
<dbReference type="Proteomes" id="UP000653644">
    <property type="component" value="Unassembled WGS sequence"/>
</dbReference>
<sequence length="529" mass="55074">MSAGTGTPDTGTPSPAPPLVPPAERGATRIADRVVAKIAAQAAREALAPLPGPAAAPHATVVVAQQTARVRVRVELGYPGDIGARCAAVRRHVTARVGALTDMRVPEVAVEVERLHPTTGQGPAEEYDASGDGPMSETRGTPAVAEPPGAAPPAGKGSGRFWSPRRVPAALVAALLTAGAGLLLYDVAAVRAHRPAMRWRRALARQLAERPLDDLWVRVGAGVAAALGLWLIVLAVIPGLRDLLPMRRPHPDVRAAIRRGAAAPARPGRGGVRRTRGTGADGPPEGRRPGGLALPGPGRRTSRPGHRARRGGPGPRTGAPAQGGRACGPARTEGVSAMRGGLHRVLLALTGLLLLALGGVVLAVGLGVRLPSWWPHTGPHDVLLSRAERTHWRNAPWWWPAVIAALTLLVLLALAWLTAALRRRRLTELLIDTGDGGAAHLRGAALQDALAAEAAAQPGVARARVLLRGRRTAPVVRAWLRLEADAAPAGALTTFTTEALAHARESAGLASLPAEVRLGEVRHRAERVT</sequence>
<feature type="compositionally biased region" description="Low complexity" evidence="1">
    <location>
        <begin position="1"/>
        <end position="13"/>
    </location>
</feature>
<gene>
    <name evidence="3" type="ORF">GCM10010345_14470</name>
</gene>
<keyword evidence="2" id="KW-0812">Transmembrane</keyword>
<name>A0ABQ3CKC9_9ACTN</name>
<accession>A0ABQ3CKC9</accession>